<comment type="caution">
    <text evidence="1">The sequence shown here is derived from an EMBL/GenBank/DDBJ whole genome shotgun (WGS) entry which is preliminary data.</text>
</comment>
<name>A0ABX4JRK2_9HYPH</name>
<gene>
    <name evidence="1" type="ORF">CO674_14375</name>
</gene>
<protein>
    <recommendedName>
        <fullName evidence="3">Secreted protein</fullName>
    </recommendedName>
</protein>
<evidence type="ECO:0000313" key="2">
    <source>
        <dbReference type="Proteomes" id="UP000219914"/>
    </source>
</evidence>
<keyword evidence="2" id="KW-1185">Reference proteome</keyword>
<dbReference type="EMBL" id="NWSY01000010">
    <property type="protein sequence ID" value="PDT22693.1"/>
    <property type="molecule type" value="Genomic_DNA"/>
</dbReference>
<proteinExistence type="predicted"/>
<sequence length="112" mass="11705">MRSTTIVSITTAIAPLIGVAMSSVLIAPWGSPLRAVEPPIPATMMPKAIIRLRFVPGMMLGSGKRRRILMNIFAGTIPSASSSSVNSFVQRDQAACHGTATIVVAIGGVVYP</sequence>
<dbReference type="Proteomes" id="UP000219914">
    <property type="component" value="Unassembled WGS sequence"/>
</dbReference>
<evidence type="ECO:0008006" key="3">
    <source>
        <dbReference type="Google" id="ProtNLM"/>
    </source>
</evidence>
<accession>A0ABX4JRK2</accession>
<organism evidence="1 2">
    <name type="scientific">Rhizobium hidalgonense</name>
    <dbReference type="NCBI Taxonomy" id="1538159"/>
    <lineage>
        <taxon>Bacteria</taxon>
        <taxon>Pseudomonadati</taxon>
        <taxon>Pseudomonadota</taxon>
        <taxon>Alphaproteobacteria</taxon>
        <taxon>Hyphomicrobiales</taxon>
        <taxon>Rhizobiaceae</taxon>
        <taxon>Rhizobium/Agrobacterium group</taxon>
        <taxon>Rhizobium</taxon>
    </lineage>
</organism>
<reference evidence="1 2" key="1">
    <citation type="submission" date="2017-09" db="EMBL/GenBank/DDBJ databases">
        <title>Comparative genomics of rhizobia isolated from Phaseolus vulgaris in China.</title>
        <authorList>
            <person name="Tong W."/>
        </authorList>
    </citation>
    <scope>NUCLEOTIDE SEQUENCE [LARGE SCALE GENOMIC DNA]</scope>
    <source>
        <strain evidence="1 2">FH14</strain>
    </source>
</reference>
<evidence type="ECO:0000313" key="1">
    <source>
        <dbReference type="EMBL" id="PDT22693.1"/>
    </source>
</evidence>